<feature type="non-terminal residue" evidence="3">
    <location>
        <position position="198"/>
    </location>
</feature>
<comment type="similarity">
    <text evidence="1">Belongs to the peptidase M20A family.</text>
</comment>
<dbReference type="Gene3D" id="3.40.630.10">
    <property type="entry name" value="Zn peptidases"/>
    <property type="match status" value="1"/>
</dbReference>
<accession>A0AAN6BUS2</accession>
<keyword evidence="4" id="KW-1185">Reference proteome</keyword>
<dbReference type="AlphaFoldDB" id="A0AAN6BUS2"/>
<dbReference type="PANTHER" id="PTHR30575">
    <property type="entry name" value="PEPTIDASE M20"/>
    <property type="match status" value="1"/>
</dbReference>
<evidence type="ECO:0000313" key="3">
    <source>
        <dbReference type="EMBL" id="KAF5227877.1"/>
    </source>
</evidence>
<dbReference type="PANTHER" id="PTHR30575:SF4">
    <property type="entry name" value="PEPTIDASE M20 DOMAIN-CONTAINING PROTEIN 2"/>
    <property type="match status" value="1"/>
</dbReference>
<evidence type="ECO:0000256" key="2">
    <source>
        <dbReference type="SAM" id="SignalP"/>
    </source>
</evidence>
<reference evidence="3 4" key="1">
    <citation type="submission" date="2020-02" db="EMBL/GenBank/DDBJ databases">
        <title>Identification and distribution of gene clusters putatively required for synthesis of sphingolipid metabolism inhibitors in phylogenetically diverse species of the filamentous fungus Fusarium.</title>
        <authorList>
            <person name="Kim H.-S."/>
            <person name="Busman M."/>
            <person name="Brown D.W."/>
            <person name="Divon H."/>
            <person name="Uhlig S."/>
            <person name="Proctor R.H."/>
        </authorList>
    </citation>
    <scope>NUCLEOTIDE SEQUENCE [LARGE SCALE GENOMIC DNA]</scope>
    <source>
        <strain evidence="3 4">NRRL 2903</strain>
    </source>
</reference>
<evidence type="ECO:0008006" key="5">
    <source>
        <dbReference type="Google" id="ProtNLM"/>
    </source>
</evidence>
<dbReference type="GO" id="GO:0016805">
    <property type="term" value="F:dipeptidase activity"/>
    <property type="evidence" value="ECO:0007669"/>
    <property type="project" value="TreeGrafter"/>
</dbReference>
<feature type="signal peptide" evidence="2">
    <location>
        <begin position="1"/>
        <end position="26"/>
    </location>
</feature>
<protein>
    <recommendedName>
        <fullName evidence="5">Amidohydrolase</fullName>
    </recommendedName>
</protein>
<dbReference type="Pfam" id="PF01546">
    <property type="entry name" value="Peptidase_M20"/>
    <property type="match status" value="1"/>
</dbReference>
<comment type="caution">
    <text evidence="3">The sequence shown here is derived from an EMBL/GenBank/DDBJ whole genome shotgun (WGS) entry which is preliminary data.</text>
</comment>
<gene>
    <name evidence="3" type="ORF">FAUST_11481</name>
</gene>
<proteinExistence type="inferred from homology"/>
<organism evidence="3 4">
    <name type="scientific">Fusarium austroamericanum</name>
    <dbReference type="NCBI Taxonomy" id="282268"/>
    <lineage>
        <taxon>Eukaryota</taxon>
        <taxon>Fungi</taxon>
        <taxon>Dikarya</taxon>
        <taxon>Ascomycota</taxon>
        <taxon>Pezizomycotina</taxon>
        <taxon>Sordariomycetes</taxon>
        <taxon>Hypocreomycetidae</taxon>
        <taxon>Hypocreales</taxon>
        <taxon>Nectriaceae</taxon>
        <taxon>Fusarium</taxon>
    </lineage>
</organism>
<sequence length="198" mass="21163">MVYLSQTKGLAAFVYGLALLGTPVSSSQTSLTPRQKKNGASPYTDTVSKYVDSLDKELWSINKNIHDNPELGYKEFKAHKLLTAYMKKQKGWKVTDTVGGIDTAFMAVFEGTGDGPVVSFNAEYDALEGLGHACGHNLIATASLGGALAAAEIMREEKLGGKVILFGTPAEESFGGKVKMLEAGVFKDAKIDISLISH</sequence>
<dbReference type="InterPro" id="IPR052030">
    <property type="entry name" value="Peptidase_M20/M20A_hydrolases"/>
</dbReference>
<name>A0AAN6BUS2_FUSAU</name>
<keyword evidence="2" id="KW-0732">Signal</keyword>
<evidence type="ECO:0000313" key="4">
    <source>
        <dbReference type="Proteomes" id="UP000537989"/>
    </source>
</evidence>
<dbReference type="Proteomes" id="UP000537989">
    <property type="component" value="Unassembled WGS sequence"/>
</dbReference>
<evidence type="ECO:0000256" key="1">
    <source>
        <dbReference type="ARBA" id="ARBA00006247"/>
    </source>
</evidence>
<dbReference type="SUPFAM" id="SSF53187">
    <property type="entry name" value="Zn-dependent exopeptidases"/>
    <property type="match status" value="1"/>
</dbReference>
<dbReference type="InterPro" id="IPR002933">
    <property type="entry name" value="Peptidase_M20"/>
</dbReference>
<dbReference type="EMBL" id="JAAMOD010000527">
    <property type="protein sequence ID" value="KAF5227877.1"/>
    <property type="molecule type" value="Genomic_DNA"/>
</dbReference>
<feature type="chain" id="PRO_5042946721" description="Amidohydrolase" evidence="2">
    <location>
        <begin position="27"/>
        <end position="198"/>
    </location>
</feature>